<evidence type="ECO:0000313" key="3">
    <source>
        <dbReference type="Proteomes" id="UP000183832"/>
    </source>
</evidence>
<dbReference type="InterPro" id="IPR006631">
    <property type="entry name" value="DM4_12"/>
</dbReference>
<sequence length="321" mass="38198">MDMFLKFRIYDETLPIVAAQLLFTVGVTSALAFELPSEPIYHITEKLRDRLVGAEEDYEDDDDDNNDETTTMASNSDDTDNSRRKDKNRNQLHYIDYKQKNYYDSMNKHRYYYSQNYNNNKYYHIPSSPNYYFNDRLDNYTMNFNNKFNQQLQSPIFVTTKPKNKTKNVWSKVMNKFVNEFGQKVLTKKLNVSKKKKKLGNLFLRNHHRVYPVFGKRSVDDQLTDEDKFYIEHHRTTRRGKNGSACVLRALCETAQKNQRKDKASFLLEILRAVFSLPHQVEPYQDSSHKQFDDAHFYLQRDCSQVFSECTDSIWSPKFNF</sequence>
<gene>
    <name evidence="2" type="ORF">CLUMA_CG018494</name>
</gene>
<dbReference type="PANTHER" id="PTHR21398:SF1">
    <property type="entry name" value="FI03705P"/>
    <property type="match status" value="1"/>
</dbReference>
<dbReference type="PANTHER" id="PTHR21398">
    <property type="entry name" value="AGAP007094-PA"/>
    <property type="match status" value="1"/>
</dbReference>
<dbReference type="EMBL" id="CVRI01000064">
    <property type="protein sequence ID" value="CRL05608.1"/>
    <property type="molecule type" value="Genomic_DNA"/>
</dbReference>
<reference evidence="2 3" key="1">
    <citation type="submission" date="2015-04" db="EMBL/GenBank/DDBJ databases">
        <authorList>
            <person name="Syromyatnikov M.Y."/>
            <person name="Popov V.N."/>
        </authorList>
    </citation>
    <scope>NUCLEOTIDE SEQUENCE [LARGE SCALE GENOMIC DNA]</scope>
</reference>
<dbReference type="SMART" id="SM00718">
    <property type="entry name" value="DM4_12"/>
    <property type="match status" value="1"/>
</dbReference>
<dbReference type="Pfam" id="PF07841">
    <property type="entry name" value="DM4_12"/>
    <property type="match status" value="1"/>
</dbReference>
<dbReference type="OrthoDB" id="6617264at2759"/>
<dbReference type="AlphaFoldDB" id="A0A1J1IZU6"/>
<organism evidence="2 3">
    <name type="scientific">Clunio marinus</name>
    <dbReference type="NCBI Taxonomy" id="568069"/>
    <lineage>
        <taxon>Eukaryota</taxon>
        <taxon>Metazoa</taxon>
        <taxon>Ecdysozoa</taxon>
        <taxon>Arthropoda</taxon>
        <taxon>Hexapoda</taxon>
        <taxon>Insecta</taxon>
        <taxon>Pterygota</taxon>
        <taxon>Neoptera</taxon>
        <taxon>Endopterygota</taxon>
        <taxon>Diptera</taxon>
        <taxon>Nematocera</taxon>
        <taxon>Chironomoidea</taxon>
        <taxon>Chironomidae</taxon>
        <taxon>Clunio</taxon>
    </lineage>
</organism>
<dbReference type="Proteomes" id="UP000183832">
    <property type="component" value="Unassembled WGS sequence"/>
</dbReference>
<feature type="region of interest" description="Disordered" evidence="1">
    <location>
        <begin position="56"/>
        <end position="91"/>
    </location>
</feature>
<evidence type="ECO:0000256" key="1">
    <source>
        <dbReference type="SAM" id="MobiDB-lite"/>
    </source>
</evidence>
<protein>
    <submittedName>
        <fullName evidence="2">CLUMA_CG018494, isoform A</fullName>
    </submittedName>
</protein>
<keyword evidence="3" id="KW-1185">Reference proteome</keyword>
<feature type="compositionally biased region" description="Acidic residues" evidence="1">
    <location>
        <begin position="56"/>
        <end position="67"/>
    </location>
</feature>
<accession>A0A1J1IZU6</accession>
<proteinExistence type="predicted"/>
<name>A0A1J1IZU6_9DIPT</name>
<evidence type="ECO:0000313" key="2">
    <source>
        <dbReference type="EMBL" id="CRL05608.1"/>
    </source>
</evidence>